<gene>
    <name evidence="1" type="ORF">QTG54_006455</name>
</gene>
<dbReference type="AlphaFoldDB" id="A0AAD9DEL9"/>
<evidence type="ECO:0000313" key="2">
    <source>
        <dbReference type="Proteomes" id="UP001224775"/>
    </source>
</evidence>
<sequence length="238" mass="25343">MNLIKRLHLLAAASRDIALNRARNLELATGDTTEVVTTGNAACGFNFTDEFLADGNNTEVYTYKAGEVCSYALTTVSYITEPLSAVFSQGDDSNIASVKGAHRLAVMKSDELGKFYCIEDAVTLSNSTQYKNGTATFNITGGEVAVTTTSIGAWTTVDVNGGSSMDVPGFYYVQDGFALGNVIFLDEEKILTEANYTKIQGTFTDLCEETNPPPSSAVAKNALLVISAMLPASVLLLL</sequence>
<name>A0AAD9DEL9_9STRA</name>
<comment type="caution">
    <text evidence="1">The sequence shown here is derived from an EMBL/GenBank/DDBJ whole genome shotgun (WGS) entry which is preliminary data.</text>
</comment>
<reference evidence="1" key="1">
    <citation type="submission" date="2023-06" db="EMBL/GenBank/DDBJ databases">
        <title>Survivors Of The Sea: Transcriptome response of Skeletonema marinoi to long-term dormancy.</title>
        <authorList>
            <person name="Pinder M.I.M."/>
            <person name="Kourtchenko O."/>
            <person name="Robertson E.K."/>
            <person name="Larsson T."/>
            <person name="Maumus F."/>
            <person name="Osuna-Cruz C.M."/>
            <person name="Vancaester E."/>
            <person name="Stenow R."/>
            <person name="Vandepoele K."/>
            <person name="Ploug H."/>
            <person name="Bruchert V."/>
            <person name="Godhe A."/>
            <person name="Topel M."/>
        </authorList>
    </citation>
    <scope>NUCLEOTIDE SEQUENCE</scope>
    <source>
        <strain evidence="1">R05AC</strain>
    </source>
</reference>
<keyword evidence="2" id="KW-1185">Reference proteome</keyword>
<proteinExistence type="predicted"/>
<dbReference type="Proteomes" id="UP001224775">
    <property type="component" value="Unassembled WGS sequence"/>
</dbReference>
<organism evidence="1 2">
    <name type="scientific">Skeletonema marinoi</name>
    <dbReference type="NCBI Taxonomy" id="267567"/>
    <lineage>
        <taxon>Eukaryota</taxon>
        <taxon>Sar</taxon>
        <taxon>Stramenopiles</taxon>
        <taxon>Ochrophyta</taxon>
        <taxon>Bacillariophyta</taxon>
        <taxon>Coscinodiscophyceae</taxon>
        <taxon>Thalassiosirophycidae</taxon>
        <taxon>Thalassiosirales</taxon>
        <taxon>Skeletonemataceae</taxon>
        <taxon>Skeletonema</taxon>
        <taxon>Skeletonema marinoi-dohrnii complex</taxon>
    </lineage>
</organism>
<protein>
    <submittedName>
        <fullName evidence="1">Uncharacterized protein</fullName>
    </submittedName>
</protein>
<evidence type="ECO:0000313" key="1">
    <source>
        <dbReference type="EMBL" id="KAK1742858.1"/>
    </source>
</evidence>
<dbReference type="EMBL" id="JATAAI010000010">
    <property type="protein sequence ID" value="KAK1742858.1"/>
    <property type="molecule type" value="Genomic_DNA"/>
</dbReference>
<accession>A0AAD9DEL9</accession>